<dbReference type="OrthoDB" id="26719at2759"/>
<keyword evidence="7" id="KW-1185">Reference proteome</keyword>
<organism evidence="6 7">
    <name type="scientific">Niveomyces insectorum RCEF 264</name>
    <dbReference type="NCBI Taxonomy" id="1081102"/>
    <lineage>
        <taxon>Eukaryota</taxon>
        <taxon>Fungi</taxon>
        <taxon>Dikarya</taxon>
        <taxon>Ascomycota</taxon>
        <taxon>Pezizomycotina</taxon>
        <taxon>Sordariomycetes</taxon>
        <taxon>Hypocreomycetidae</taxon>
        <taxon>Hypocreales</taxon>
        <taxon>Cordycipitaceae</taxon>
        <taxon>Niveomyces</taxon>
    </lineage>
</organism>
<dbReference type="GO" id="GO:0008897">
    <property type="term" value="F:holo-[acyl-carrier-protein] synthase activity"/>
    <property type="evidence" value="ECO:0007669"/>
    <property type="project" value="UniProtKB-EC"/>
</dbReference>
<evidence type="ECO:0000313" key="6">
    <source>
        <dbReference type="EMBL" id="OAA62450.1"/>
    </source>
</evidence>
<gene>
    <name evidence="6" type="ORF">SPI_03990</name>
</gene>
<reference evidence="6 7" key="1">
    <citation type="journal article" date="2016" name="Genome Biol. Evol.">
        <title>Divergent and convergent evolution of fungal pathogenicity.</title>
        <authorList>
            <person name="Shang Y."/>
            <person name="Xiao G."/>
            <person name="Zheng P."/>
            <person name="Cen K."/>
            <person name="Zhan S."/>
            <person name="Wang C."/>
        </authorList>
    </citation>
    <scope>NUCLEOTIDE SEQUENCE [LARGE SCALE GENOMIC DNA]</scope>
    <source>
        <strain evidence="6 7">RCEF 264</strain>
    </source>
</reference>
<dbReference type="InterPro" id="IPR050559">
    <property type="entry name" value="P-Pant_transferase_sf"/>
</dbReference>
<dbReference type="PANTHER" id="PTHR12215:SF10">
    <property type="entry name" value="L-AMINOADIPATE-SEMIALDEHYDE DEHYDROGENASE-PHOSPHOPANTETHEINYL TRANSFERASE"/>
    <property type="match status" value="1"/>
</dbReference>
<dbReference type="Pfam" id="PF22624">
    <property type="entry name" value="AASDHPPT_N"/>
    <property type="match status" value="1"/>
</dbReference>
<proteinExistence type="predicted"/>
<keyword evidence="2 6" id="KW-0808">Transferase</keyword>
<protein>
    <recommendedName>
        <fullName evidence="1">holo-[acyl-carrier-protein] synthase</fullName>
        <ecNumber evidence="1">2.7.8.7</ecNumber>
    </recommendedName>
</protein>
<feature type="domain" description="4'-phosphopantetheinyl transferase N-terminal" evidence="5">
    <location>
        <begin position="42"/>
        <end position="137"/>
    </location>
</feature>
<evidence type="ECO:0000313" key="7">
    <source>
        <dbReference type="Proteomes" id="UP000076874"/>
    </source>
</evidence>
<dbReference type="GO" id="GO:0019878">
    <property type="term" value="P:lysine biosynthetic process via aminoadipic acid"/>
    <property type="evidence" value="ECO:0007669"/>
    <property type="project" value="TreeGrafter"/>
</dbReference>
<dbReference type="SUPFAM" id="SSF56214">
    <property type="entry name" value="4'-phosphopantetheinyl transferase"/>
    <property type="match status" value="2"/>
</dbReference>
<dbReference type="GO" id="GO:0000287">
    <property type="term" value="F:magnesium ion binding"/>
    <property type="evidence" value="ECO:0007669"/>
    <property type="project" value="InterPro"/>
</dbReference>
<dbReference type="PANTHER" id="PTHR12215">
    <property type="entry name" value="PHOSPHOPANTETHEINE TRANSFERASE"/>
    <property type="match status" value="1"/>
</dbReference>
<dbReference type="STRING" id="1081102.A0A167VC23"/>
<dbReference type="AlphaFoldDB" id="A0A167VC23"/>
<dbReference type="EMBL" id="AZHD01000006">
    <property type="protein sequence ID" value="OAA62450.1"/>
    <property type="molecule type" value="Genomic_DNA"/>
</dbReference>
<evidence type="ECO:0000256" key="1">
    <source>
        <dbReference type="ARBA" id="ARBA00013172"/>
    </source>
</evidence>
<dbReference type="InterPro" id="IPR008278">
    <property type="entry name" value="4-PPantetheinyl_Trfase_dom"/>
</dbReference>
<dbReference type="GO" id="GO:0005829">
    <property type="term" value="C:cytosol"/>
    <property type="evidence" value="ECO:0007669"/>
    <property type="project" value="TreeGrafter"/>
</dbReference>
<dbReference type="Proteomes" id="UP000076874">
    <property type="component" value="Unassembled WGS sequence"/>
</dbReference>
<dbReference type="InterPro" id="IPR055066">
    <property type="entry name" value="AASDHPPT_N"/>
</dbReference>
<evidence type="ECO:0000256" key="3">
    <source>
        <dbReference type="SAM" id="MobiDB-lite"/>
    </source>
</evidence>
<evidence type="ECO:0000259" key="4">
    <source>
        <dbReference type="Pfam" id="PF01648"/>
    </source>
</evidence>
<evidence type="ECO:0000256" key="2">
    <source>
        <dbReference type="ARBA" id="ARBA00022679"/>
    </source>
</evidence>
<dbReference type="InterPro" id="IPR037143">
    <property type="entry name" value="4-PPantetheinyl_Trfase_dom_sf"/>
</dbReference>
<sequence>MQPSPPPDRPVLVQWLVDTRHLWPEAVQTRQLTTVAAPALAVLLSDEERAGILKFFHVRDAKMALASQLLKHYVVARCGGSSGGGSGSGGGGGGIPWSATHLTRDARTKPVYVDPATGAQPVAFNVSHQAGLVVLAAVYGAPAGAGGAAASGDGFEVGVDIVSPAERRARDRQSVETEGGWPRFVDVYADVFAPGEVQYLKDEVPEEDDSTVAMDPAALPPPPSPSLDLLDRRLRAFYALWCLREAYIKMTGEALLAGWLAELEFREFRAPPVVVVSAAAVTAANASGPPDLCQSPDATITHCAIQFRNHPVDDQNAVNLCLRALGTDYMVCTMVRSPADPAQARALPTARPLEPVSLDAIVAFAERSLQAEATMAAAAAPSAPGQAGENQAS</sequence>
<feature type="domain" description="4'-phosphopantetheinyl transferase" evidence="4">
    <location>
        <begin position="157"/>
        <end position="261"/>
    </location>
</feature>
<evidence type="ECO:0000259" key="5">
    <source>
        <dbReference type="Pfam" id="PF22624"/>
    </source>
</evidence>
<accession>A0A167VC23</accession>
<name>A0A167VC23_9HYPO</name>
<dbReference type="Pfam" id="PF01648">
    <property type="entry name" value="ACPS"/>
    <property type="match status" value="1"/>
</dbReference>
<feature type="region of interest" description="Disordered" evidence="3">
    <location>
        <begin position="205"/>
        <end position="225"/>
    </location>
</feature>
<dbReference type="Gene3D" id="3.90.470.20">
    <property type="entry name" value="4'-phosphopantetheinyl transferase domain"/>
    <property type="match status" value="1"/>
</dbReference>
<dbReference type="EC" id="2.7.8.7" evidence="1"/>
<comment type="caution">
    <text evidence="6">The sequence shown here is derived from an EMBL/GenBank/DDBJ whole genome shotgun (WGS) entry which is preliminary data.</text>
</comment>